<evidence type="ECO:0000313" key="2">
    <source>
        <dbReference type="EMBL" id="QBO63874.1"/>
    </source>
</evidence>
<feature type="compositionally biased region" description="Basic and acidic residues" evidence="1">
    <location>
        <begin position="1"/>
        <end position="20"/>
    </location>
</feature>
<feature type="region of interest" description="Disordered" evidence="1">
    <location>
        <begin position="1"/>
        <end position="60"/>
    </location>
</feature>
<dbReference type="Proteomes" id="UP000294673">
    <property type="component" value="Segment"/>
</dbReference>
<feature type="compositionally biased region" description="Basic and acidic residues" evidence="1">
    <location>
        <begin position="39"/>
        <end position="56"/>
    </location>
</feature>
<accession>A0A482GE91</accession>
<name>A0A482GE91_BPGOS</name>
<organism evidence="2 3">
    <name type="scientific">Escherichia phage vB_EcoM_Goslar</name>
    <dbReference type="NCBI Taxonomy" id="2502409"/>
    <lineage>
        <taxon>Viruses</taxon>
        <taxon>Duplodnaviria</taxon>
        <taxon>Heunggongvirae</taxon>
        <taxon>Uroviricota</taxon>
        <taxon>Caudoviricetes</taxon>
        <taxon>Chimalliviridae</taxon>
        <taxon>Goslarvirus</taxon>
        <taxon>Goslarvirus goslar</taxon>
    </lineage>
</organism>
<reference evidence="2 3" key="1">
    <citation type="submission" date="2018-12" db="EMBL/GenBank/DDBJ databases">
        <title>Still something new to discover - new insights into E. coli phage diversity and taxonomy.</title>
        <authorList>
            <person name="Korf I.H.E."/>
            <person name="Adriaennsens E."/>
            <person name="Dreiseikelmann B."/>
            <person name="Kropinski A."/>
            <person name="Nimtz M."/>
            <person name="Meier-Kolthoff J.P."/>
            <person name="Rohde M."/>
            <person name="van Raaij M."/>
            <person name="Wittmann J."/>
        </authorList>
    </citation>
    <scope>NUCLEOTIDE SEQUENCE [LARGE SCALE GENOMIC DNA]</scope>
</reference>
<evidence type="ECO:0000256" key="1">
    <source>
        <dbReference type="SAM" id="MobiDB-lite"/>
    </source>
</evidence>
<proteinExistence type="predicted"/>
<evidence type="ECO:0000313" key="3">
    <source>
        <dbReference type="Proteomes" id="UP000294673"/>
    </source>
</evidence>
<keyword evidence="3" id="KW-1185">Reference proteome</keyword>
<dbReference type="EMBL" id="MK327938">
    <property type="protein sequence ID" value="QBO63874.1"/>
    <property type="molecule type" value="Genomic_DNA"/>
</dbReference>
<organismHost>
    <name type="scientific">Escherichia coli</name>
    <dbReference type="NCBI Taxonomy" id="562"/>
</organismHost>
<sequence length="554" mass="62588">MSEQEKEVVTNQEATERSESSVETTIPASSEPVGSAQQESKEDVVAPEATREEEPSHPPLIDFSKATIRFQCEDIRPKSPKKTKRQPLVLPLYSPRVQTAYYREYINEAMDTVQAIVAQRGKPTDEQFDKFSKAVVQSVADGQYHPRGPAHDRALERKGSQWTNVPVDSSGVGRVIPGIPQPNHIPDDVEAPLTGTDAIYFAIRNTKSGAPAVMPLWHSGIKLQFNPPSNERVAIMHERIARDKILGGRDSTGFLFSATSIITMKHAIELALECCYMANVPNLDIQRLKDIIPVTDVPALLLNVLVTMYPYGYPYVQTCYQNPETCDYRVEDTVSFAKLYQVDNSAITKRMRQIMTEGPVMTDELLREYANELGETNSRTLDLSDNGSVIIELEVPKISRQIAMGERWLSDTLEDLRDILSRPSMTEEERDRVIRERQFYSWMRQYDAWIKSMHVSVNGTMRRVSDADTATVLAQLSRDSDLRERYIDGLMQFIGDSTIALAAMPAWKCPKCNTDIADNLRDQKYYDLIALDVPQLFFTLNSVQSLQEGMDAVF</sequence>
<protein>
    <submittedName>
        <fullName evidence="2">Uncharacterized protein</fullName>
    </submittedName>
</protein>
<gene>
    <name evidence="2" type="ORF">Goslar_00081</name>
</gene>